<evidence type="ECO:0000256" key="2">
    <source>
        <dbReference type="ARBA" id="ARBA00023002"/>
    </source>
</evidence>
<dbReference type="InterPro" id="IPR029043">
    <property type="entry name" value="GcvT/YgfZ_C"/>
</dbReference>
<dbReference type="GO" id="GO:0008168">
    <property type="term" value="F:methyltransferase activity"/>
    <property type="evidence" value="ECO:0007669"/>
    <property type="project" value="UniProtKB-KW"/>
</dbReference>
<evidence type="ECO:0000259" key="7">
    <source>
        <dbReference type="Pfam" id="PF16350"/>
    </source>
</evidence>
<dbReference type="STRING" id="1229727.Ga0080559_TMP1786"/>
<keyword evidence="8" id="KW-0808">Transferase</keyword>
<comment type="similarity">
    <text evidence="1">Belongs to the GcvT family.</text>
</comment>
<dbReference type="Pfam" id="PF01266">
    <property type="entry name" value="DAO"/>
    <property type="match status" value="1"/>
</dbReference>
<dbReference type="GO" id="GO:0016491">
    <property type="term" value="F:oxidoreductase activity"/>
    <property type="evidence" value="ECO:0007669"/>
    <property type="project" value="UniProtKB-KW"/>
</dbReference>
<name>A0A1U7D385_9RHOB</name>
<dbReference type="AlphaFoldDB" id="A0A1U7D385"/>
<feature type="domain" description="FAD dependent oxidoreductase" evidence="4">
    <location>
        <begin position="14"/>
        <end position="386"/>
    </location>
</feature>
<evidence type="ECO:0000313" key="8">
    <source>
        <dbReference type="EMBL" id="APX22582.1"/>
    </source>
</evidence>
<feature type="domain" description="GCVT N-terminal" evidence="5">
    <location>
        <begin position="447"/>
        <end position="726"/>
    </location>
</feature>
<dbReference type="SUPFAM" id="SSF54373">
    <property type="entry name" value="FAD-linked reductases, C-terminal domain"/>
    <property type="match status" value="1"/>
</dbReference>
<dbReference type="InterPro" id="IPR036188">
    <property type="entry name" value="FAD/NAD-bd_sf"/>
</dbReference>
<evidence type="ECO:0000259" key="6">
    <source>
        <dbReference type="Pfam" id="PF08669"/>
    </source>
</evidence>
<dbReference type="Proteomes" id="UP000186559">
    <property type="component" value="Chromosome"/>
</dbReference>
<sequence length="857" mass="95629">MERIMSSFPERANVVIVGLGGIVGASVAHHLIERGWTDIVGIDKSAIPTDIGSTGHASDFCYCTSHDLLSTWCTMYSVDFYEKMGHYSRIGGLEVARVGDDARMQELKRRCDSGRAFGTNVRMISAAEAKEKFPLLEEDQIQGAMWDPDAGLVVPRSQTVAGKLVDAAEKSGNLRAFANTPALELLQENGRITGVKTHRGTIMADHVVVCAGLWGRLIAEMAGEDLPVMPVDHPLTFFGPYDEFAGTGLEIGRPLLRDQGNSAYMRDTGDPLTTEGGQMEWGYYYEKDVRMVHPRDILEKGQARLGPSMRDLELEDVIEPLERAMELTPILAELGFNESHSFNGLLQTTTDGGPSMGESRKLRGLWYAVAVWVKDGPGMGKLIADWMTDGRTEIDHHAIDYARFQDFQLEEDFIWGRCEETAAKIYNPPVHPREPFGNGRGIRRSPFHEREVELGGYFMELGGWERAHGYAANEHLLEKYADQVPVRENEWDNRHFWRVSNAEQLEMSADCGIINLSHFHMTDISGPDHVALMEWLCAAKIGGGTMVGKGIYTHMLDDEGNVRADFTVFRMADKCRLVNGADAGPRDLEYMKRMAQDKGFDVTITDVTEAYTTIGIWGPNARETLKKVVADPEALNVENFPFAAIKPIEIAGKTVTAFRISYVGEQGWELHMPYDDGLAVWDALRETGVLAVGVETYANSRRLEKSLRLQNADLHTQYNLYEADLARPKVKEADFRGKEKHLEYRARAHQPAMLCTLVMTDNVDSNGVARYPVNTMPVMDPETGAVLVDALGRRSYTTSQAFGPSVGRNIMLAYLPWDYCEVGRKLQVTYFDEPFPVEVAGVGYAPLYDPENLKPRS</sequence>
<dbReference type="Gene3D" id="3.50.50.60">
    <property type="entry name" value="FAD/NAD(P)-binding domain"/>
    <property type="match status" value="1"/>
</dbReference>
<keyword evidence="3" id="KW-0472">Membrane</keyword>
<evidence type="ECO:0000259" key="4">
    <source>
        <dbReference type="Pfam" id="PF01266"/>
    </source>
</evidence>
<dbReference type="PANTHER" id="PTHR43757">
    <property type="entry name" value="AMINOMETHYLTRANSFERASE"/>
    <property type="match status" value="1"/>
</dbReference>
<dbReference type="SUPFAM" id="SSF103025">
    <property type="entry name" value="Folate-binding domain"/>
    <property type="match status" value="1"/>
</dbReference>
<gene>
    <name evidence="8" type="ORF">Ga0080559_TMP1786</name>
</gene>
<evidence type="ECO:0000259" key="5">
    <source>
        <dbReference type="Pfam" id="PF01571"/>
    </source>
</evidence>
<accession>A0A1U7D385</accession>
<dbReference type="Pfam" id="PF01571">
    <property type="entry name" value="GCV_T"/>
    <property type="match status" value="1"/>
</dbReference>
<keyword evidence="9" id="KW-1185">Reference proteome</keyword>
<dbReference type="Pfam" id="PF08669">
    <property type="entry name" value="GCV_T_C"/>
    <property type="match status" value="1"/>
</dbReference>
<feature type="domain" description="FAD dependent oxidoreductase central" evidence="7">
    <location>
        <begin position="389"/>
        <end position="445"/>
    </location>
</feature>
<evidence type="ECO:0000256" key="1">
    <source>
        <dbReference type="ARBA" id="ARBA00008609"/>
    </source>
</evidence>
<keyword evidence="2" id="KW-0560">Oxidoreductase</keyword>
<dbReference type="InterPro" id="IPR013977">
    <property type="entry name" value="GcvT_C"/>
</dbReference>
<keyword evidence="8" id="KW-0489">Methyltransferase</keyword>
<dbReference type="GO" id="GO:0032259">
    <property type="term" value="P:methylation"/>
    <property type="evidence" value="ECO:0007669"/>
    <property type="project" value="UniProtKB-KW"/>
</dbReference>
<dbReference type="PANTHER" id="PTHR43757:SF2">
    <property type="entry name" value="AMINOMETHYLTRANSFERASE, MITOCHONDRIAL"/>
    <property type="match status" value="1"/>
</dbReference>
<keyword evidence="3" id="KW-0812">Transmembrane</keyword>
<evidence type="ECO:0000313" key="9">
    <source>
        <dbReference type="Proteomes" id="UP000186559"/>
    </source>
</evidence>
<feature type="transmembrane region" description="Helical" evidence="3">
    <location>
        <begin position="12"/>
        <end position="32"/>
    </location>
</feature>
<dbReference type="Pfam" id="PF16350">
    <property type="entry name" value="FAO_M"/>
    <property type="match status" value="1"/>
</dbReference>
<dbReference type="KEGG" id="tpro:Ga0080559_TMP1786"/>
<evidence type="ECO:0000256" key="3">
    <source>
        <dbReference type="SAM" id="Phobius"/>
    </source>
</evidence>
<dbReference type="SUPFAM" id="SSF51905">
    <property type="entry name" value="FAD/NAD(P)-binding domain"/>
    <property type="match status" value="1"/>
</dbReference>
<dbReference type="EMBL" id="CP014796">
    <property type="protein sequence ID" value="APX22582.1"/>
    <property type="molecule type" value="Genomic_DNA"/>
</dbReference>
<dbReference type="InterPro" id="IPR032503">
    <property type="entry name" value="FAO_M"/>
</dbReference>
<dbReference type="InterPro" id="IPR006076">
    <property type="entry name" value="FAD-dep_OxRdtase"/>
</dbReference>
<protein>
    <submittedName>
        <fullName evidence="8">Glycine cleavage system T protein (Aminomethyltransferase)</fullName>
    </submittedName>
</protein>
<dbReference type="Gene3D" id="3.30.1360.120">
    <property type="entry name" value="Probable tRNA modification gtpase trme, domain 1"/>
    <property type="match status" value="1"/>
</dbReference>
<proteinExistence type="inferred from homology"/>
<dbReference type="InterPro" id="IPR006222">
    <property type="entry name" value="GCVT_N"/>
</dbReference>
<dbReference type="SUPFAM" id="SSF101790">
    <property type="entry name" value="Aminomethyltransferase beta-barrel domain"/>
    <property type="match status" value="1"/>
</dbReference>
<reference evidence="8 9" key="1">
    <citation type="submission" date="2016-03" db="EMBL/GenBank/DDBJ databases">
        <title>Deep-sea bacteria in the southern Pacific.</title>
        <authorList>
            <person name="Tang K."/>
        </authorList>
    </citation>
    <scope>NUCLEOTIDE SEQUENCE [LARGE SCALE GENOMIC DNA]</scope>
    <source>
        <strain evidence="8 9">JLT2016</strain>
    </source>
</reference>
<keyword evidence="3" id="KW-1133">Transmembrane helix</keyword>
<dbReference type="InterPro" id="IPR028896">
    <property type="entry name" value="GcvT/YgfZ/DmdA"/>
</dbReference>
<feature type="domain" description="Aminomethyltransferase C-terminal" evidence="6">
    <location>
        <begin position="795"/>
        <end position="840"/>
    </location>
</feature>
<dbReference type="InterPro" id="IPR027266">
    <property type="entry name" value="TrmE/GcvT-like"/>
</dbReference>
<organism evidence="8 9">
    <name type="scientific">Salipiger profundus</name>
    <dbReference type="NCBI Taxonomy" id="1229727"/>
    <lineage>
        <taxon>Bacteria</taxon>
        <taxon>Pseudomonadati</taxon>
        <taxon>Pseudomonadota</taxon>
        <taxon>Alphaproteobacteria</taxon>
        <taxon>Rhodobacterales</taxon>
        <taxon>Roseobacteraceae</taxon>
        <taxon>Salipiger</taxon>
    </lineage>
</organism>
<dbReference type="Gene3D" id="3.30.9.10">
    <property type="entry name" value="D-Amino Acid Oxidase, subunit A, domain 2"/>
    <property type="match status" value="1"/>
</dbReference>